<sequence>MGFIENIIFVKESMYHTEPVLASALKNEKIKYDTRTKDCNRRAYRGCAEDRLRPRNTREHLGFGHDLQG</sequence>
<name>A0AB33J0Y6_9BACT</name>
<accession>A0AB33J0Y6</accession>
<dbReference type="AlphaFoldDB" id="A0AB33J0Y6"/>
<evidence type="ECO:0000313" key="1">
    <source>
        <dbReference type="EMBL" id="BFO73958.1"/>
    </source>
</evidence>
<proteinExistence type="predicted"/>
<dbReference type="EMBL" id="AP035786">
    <property type="protein sequence ID" value="BFO73958.1"/>
    <property type="molecule type" value="Genomic_DNA"/>
</dbReference>
<reference evidence="1" key="1">
    <citation type="submission" date="2024-07" db="EMBL/GenBank/DDBJ databases">
        <title>Complete genome sequence of Prevotella sp. YM-2024 GTC17254.</title>
        <authorList>
            <person name="Hayashi M."/>
            <person name="Muto Y."/>
            <person name="Tanaka K."/>
            <person name="Niwa H."/>
        </authorList>
    </citation>
    <scope>NUCLEOTIDE SEQUENCE</scope>
    <source>
        <strain evidence="1">GTC17254</strain>
    </source>
</reference>
<protein>
    <submittedName>
        <fullName evidence="1">Uncharacterized protein</fullName>
    </submittedName>
</protein>
<gene>
    <name evidence="1" type="ORF">GTC17254_15550</name>
</gene>
<organism evidence="1">
    <name type="scientific">Prevotella sp. GTC17254</name>
    <dbReference type="NCBI Taxonomy" id="3236794"/>
    <lineage>
        <taxon>Bacteria</taxon>
        <taxon>Pseudomonadati</taxon>
        <taxon>Bacteroidota</taxon>
        <taxon>Bacteroidia</taxon>
        <taxon>Bacteroidales</taxon>
        <taxon>Prevotellaceae</taxon>
        <taxon>Prevotella</taxon>
    </lineage>
</organism>